<dbReference type="GO" id="GO:0008541">
    <property type="term" value="C:proteasome regulatory particle, lid subcomplex"/>
    <property type="evidence" value="ECO:0000318"/>
    <property type="project" value="GO_Central"/>
</dbReference>
<gene>
    <name evidence="6" type="primary">rpn3</name>
    <name evidence="5" type="ORF">SJAG_04572</name>
</gene>
<evidence type="ECO:0000256" key="3">
    <source>
        <dbReference type="SAM" id="MobiDB-lite"/>
    </source>
</evidence>
<dbReference type="PROSITE" id="PS50250">
    <property type="entry name" value="PCI"/>
    <property type="match status" value="1"/>
</dbReference>
<dbReference type="PANTHER" id="PTHR10758:SF2">
    <property type="entry name" value="26S PROTEASOME NON-ATPASE REGULATORY SUBUNIT 3"/>
    <property type="match status" value="1"/>
</dbReference>
<dbReference type="RefSeq" id="XP_002175663.1">
    <property type="nucleotide sequence ID" value="XM_002175627.2"/>
</dbReference>
<feature type="domain" description="PCI" evidence="4">
    <location>
        <begin position="232"/>
        <end position="412"/>
    </location>
</feature>
<dbReference type="SUPFAM" id="SSF46785">
    <property type="entry name" value="Winged helix' DNA-binding domain"/>
    <property type="match status" value="1"/>
</dbReference>
<dbReference type="STRING" id="402676.B6K766"/>
<name>B6K766_SCHJY</name>
<dbReference type="InterPro" id="IPR050756">
    <property type="entry name" value="CSN3"/>
</dbReference>
<accession>B6K766</accession>
<dbReference type="SMART" id="SM00753">
    <property type="entry name" value="PAM"/>
    <property type="match status" value="1"/>
</dbReference>
<comment type="similarity">
    <text evidence="1">Belongs to the proteasome subunit S3 family.</text>
</comment>
<evidence type="ECO:0000259" key="4">
    <source>
        <dbReference type="PROSITE" id="PS50250"/>
    </source>
</evidence>
<feature type="region of interest" description="Disordered" evidence="3">
    <location>
        <begin position="459"/>
        <end position="481"/>
    </location>
</feature>
<proteinExistence type="inferred from homology"/>
<dbReference type="eggNOG" id="KOG2581">
    <property type="taxonomic scope" value="Eukaryota"/>
</dbReference>
<dbReference type="Pfam" id="PF01399">
    <property type="entry name" value="PCI"/>
    <property type="match status" value="1"/>
</dbReference>
<dbReference type="Pfam" id="PF08375">
    <property type="entry name" value="Rpn3_C"/>
    <property type="match status" value="1"/>
</dbReference>
<evidence type="ECO:0000313" key="6">
    <source>
        <dbReference type="JaponicusDB" id="SJAG_04572"/>
    </source>
</evidence>
<dbReference type="Pfam" id="PF25573">
    <property type="entry name" value="TPR_PSMD3_N"/>
    <property type="match status" value="1"/>
</dbReference>
<keyword evidence="7" id="KW-1185">Reference proteome</keyword>
<feature type="compositionally biased region" description="Acidic residues" evidence="3">
    <location>
        <begin position="468"/>
        <end position="481"/>
    </location>
</feature>
<dbReference type="EMBL" id="KE651168">
    <property type="protein sequence ID" value="EEB09370.1"/>
    <property type="molecule type" value="Genomic_DNA"/>
</dbReference>
<dbReference type="InterPro" id="IPR013586">
    <property type="entry name" value="PSMD3_C"/>
</dbReference>
<dbReference type="InterPro" id="IPR057985">
    <property type="entry name" value="TPR_PSMD3_N"/>
</dbReference>
<evidence type="ECO:0000256" key="2">
    <source>
        <dbReference type="ARBA" id="ARBA00022942"/>
    </source>
</evidence>
<evidence type="ECO:0000313" key="5">
    <source>
        <dbReference type="EMBL" id="EEB09370.1"/>
    </source>
</evidence>
<dbReference type="OMA" id="ILRVHQH"/>
<dbReference type="Gene3D" id="1.25.40.570">
    <property type="match status" value="1"/>
</dbReference>
<dbReference type="InterPro" id="IPR036390">
    <property type="entry name" value="WH_DNA-bd_sf"/>
</dbReference>
<protein>
    <submittedName>
        <fullName evidence="5">19S proteasome regulatory subunit Rpn3</fullName>
    </submittedName>
</protein>
<evidence type="ECO:0000313" key="7">
    <source>
        <dbReference type="Proteomes" id="UP000001744"/>
    </source>
</evidence>
<dbReference type="PANTHER" id="PTHR10758">
    <property type="entry name" value="26S PROTEASOME NON-ATPASE REGULATORY SUBUNIT 3/COP9 SIGNALOSOME COMPLEX SUBUNIT 3"/>
    <property type="match status" value="1"/>
</dbReference>
<dbReference type="GO" id="GO:0030234">
    <property type="term" value="F:enzyme regulator activity"/>
    <property type="evidence" value="ECO:0007669"/>
    <property type="project" value="InterPro"/>
</dbReference>
<dbReference type="OrthoDB" id="1713558at2759"/>
<dbReference type="HOGENOM" id="CLU_019858_1_2_1"/>
<dbReference type="GeneID" id="7051926"/>
<evidence type="ECO:0000256" key="1">
    <source>
        <dbReference type="ARBA" id="ARBA00007912"/>
    </source>
</evidence>
<dbReference type="GO" id="GO:0006511">
    <property type="term" value="P:ubiquitin-dependent protein catabolic process"/>
    <property type="evidence" value="ECO:0000318"/>
    <property type="project" value="GO_Central"/>
</dbReference>
<dbReference type="GO" id="GO:0042176">
    <property type="term" value="P:regulation of protein catabolic process"/>
    <property type="evidence" value="ECO:0007669"/>
    <property type="project" value="InterPro"/>
</dbReference>
<dbReference type="SMART" id="SM00088">
    <property type="entry name" value="PINT"/>
    <property type="match status" value="1"/>
</dbReference>
<dbReference type="InterPro" id="IPR000717">
    <property type="entry name" value="PCI_dom"/>
</dbReference>
<sequence>MSSETKSVEKRSVVEDVQVNVEALKKATSQRESRLVYRVLRTTCDISKKLNAKSFRELIKKYYGGDTATRNELLRLFEQEDGNDDATMMDEDKSAKESSPDQSALVTEVNMYLKLLMGVHLYHYKHYDIGYVFMKKTIDELQGFNRRTLDQIAAKLYFYFTLFSERCNSSSECRETLLSVHRTATLRHDTETQAMVLTLLLRNYIQYNLYDQADRLISKTTLPTDAGNNLAIRYQYYIGRIRAIQLDYTTAHEHLVSAIRKAPNTVYAAQFLQAVYKLHIVVQLLMGDIPERRLFRQKSLEHLLLPYLRISQAVRAGDLAAFTDALSKYESEFREDGLYSLICRLRHTVIKTGLRMISLAYSRISLRDICLKLGLDSEESAEYVVAKAIRDGVIGASLNHEQGYMASNEAVDIYSTQQPQEAFHERIKFCLALHNDSVKSMRFPMDAHKRELKGLEEARKRMDKEMAEADLDADEPDLGEF</sequence>
<keyword evidence="2 5" id="KW-0647">Proteasome</keyword>
<dbReference type="Proteomes" id="UP000001744">
    <property type="component" value="Unassembled WGS sequence"/>
</dbReference>
<dbReference type="VEuPathDB" id="FungiDB:SJAG_04572"/>
<organism evidence="5 7">
    <name type="scientific">Schizosaccharomyces japonicus (strain yFS275 / FY16936)</name>
    <name type="common">Fission yeast</name>
    <dbReference type="NCBI Taxonomy" id="402676"/>
    <lineage>
        <taxon>Eukaryota</taxon>
        <taxon>Fungi</taxon>
        <taxon>Dikarya</taxon>
        <taxon>Ascomycota</taxon>
        <taxon>Taphrinomycotina</taxon>
        <taxon>Schizosaccharomycetes</taxon>
        <taxon>Schizosaccharomycetales</taxon>
        <taxon>Schizosaccharomycetaceae</taxon>
        <taxon>Schizosaccharomyces</taxon>
    </lineage>
</organism>
<dbReference type="JaponicusDB" id="SJAG_04572">
    <property type="gene designation" value="rpn3"/>
</dbReference>
<reference evidence="5 7" key="1">
    <citation type="journal article" date="2011" name="Science">
        <title>Comparative functional genomics of the fission yeasts.</title>
        <authorList>
            <person name="Rhind N."/>
            <person name="Chen Z."/>
            <person name="Yassour M."/>
            <person name="Thompson D.A."/>
            <person name="Haas B.J."/>
            <person name="Habib N."/>
            <person name="Wapinski I."/>
            <person name="Roy S."/>
            <person name="Lin M.F."/>
            <person name="Heiman D.I."/>
            <person name="Young S.K."/>
            <person name="Furuya K."/>
            <person name="Guo Y."/>
            <person name="Pidoux A."/>
            <person name="Chen H.M."/>
            <person name="Robbertse B."/>
            <person name="Goldberg J.M."/>
            <person name="Aoki K."/>
            <person name="Bayne E.H."/>
            <person name="Berlin A.M."/>
            <person name="Desjardins C.A."/>
            <person name="Dobbs E."/>
            <person name="Dukaj L."/>
            <person name="Fan L."/>
            <person name="FitzGerald M.G."/>
            <person name="French C."/>
            <person name="Gujja S."/>
            <person name="Hansen K."/>
            <person name="Keifenheim D."/>
            <person name="Levin J.Z."/>
            <person name="Mosher R.A."/>
            <person name="Mueller C.A."/>
            <person name="Pfiffner J."/>
            <person name="Priest M."/>
            <person name="Russ C."/>
            <person name="Smialowska A."/>
            <person name="Swoboda P."/>
            <person name="Sykes S.M."/>
            <person name="Vaughn M."/>
            <person name="Vengrova S."/>
            <person name="Yoder R."/>
            <person name="Zeng Q."/>
            <person name="Allshire R."/>
            <person name="Baulcombe D."/>
            <person name="Birren B.W."/>
            <person name="Brown W."/>
            <person name="Ekwall K."/>
            <person name="Kellis M."/>
            <person name="Leatherwood J."/>
            <person name="Levin H."/>
            <person name="Margalit H."/>
            <person name="Martienssen R."/>
            <person name="Nieduszynski C.A."/>
            <person name="Spatafora J.W."/>
            <person name="Friedman N."/>
            <person name="Dalgaard J.Z."/>
            <person name="Baumann P."/>
            <person name="Niki H."/>
            <person name="Regev A."/>
            <person name="Nusbaum C."/>
        </authorList>
    </citation>
    <scope>NUCLEOTIDE SEQUENCE [LARGE SCALE GENOMIC DNA]</scope>
    <source>
        <strain evidence="7">yFS275 / FY16936</strain>
    </source>
</reference>
<dbReference type="AlphaFoldDB" id="B6K766"/>